<comment type="caution">
    <text evidence="1">The sequence shown here is derived from an EMBL/GenBank/DDBJ whole genome shotgun (WGS) entry which is preliminary data.</text>
</comment>
<reference evidence="1 2" key="1">
    <citation type="submission" date="2020-08" db="EMBL/GenBank/DDBJ databases">
        <title>Genomic Encyclopedia of Type Strains, Phase IV (KMG-IV): sequencing the most valuable type-strain genomes for metagenomic binning, comparative biology and taxonomic classification.</title>
        <authorList>
            <person name="Goeker M."/>
        </authorList>
    </citation>
    <scope>NUCLEOTIDE SEQUENCE [LARGE SCALE GENOMIC DNA]</scope>
    <source>
        <strain evidence="1 2">DSM 29854</strain>
    </source>
</reference>
<gene>
    <name evidence="1" type="ORF">FHS90_000821</name>
</gene>
<dbReference type="AlphaFoldDB" id="A0A839GHE6"/>
<sequence>MAQREENQRMISLWHHCVFKLISEKEAKNGDSLLKSISAGAFA</sequence>
<name>A0A839GHE6_9BACT</name>
<dbReference type="Proteomes" id="UP000563094">
    <property type="component" value="Unassembled WGS sequence"/>
</dbReference>
<protein>
    <submittedName>
        <fullName evidence="1">Uncharacterized protein</fullName>
    </submittedName>
</protein>
<dbReference type="RefSeq" id="WP_281367861.1">
    <property type="nucleotide sequence ID" value="NZ_JACJIQ010000002.1"/>
</dbReference>
<keyword evidence="2" id="KW-1185">Reference proteome</keyword>
<proteinExistence type="predicted"/>
<organism evidence="1 2">
    <name type="scientific">Rufibacter quisquiliarum</name>
    <dbReference type="NCBI Taxonomy" id="1549639"/>
    <lineage>
        <taxon>Bacteria</taxon>
        <taxon>Pseudomonadati</taxon>
        <taxon>Bacteroidota</taxon>
        <taxon>Cytophagia</taxon>
        <taxon>Cytophagales</taxon>
        <taxon>Hymenobacteraceae</taxon>
        <taxon>Rufibacter</taxon>
    </lineage>
</organism>
<dbReference type="EMBL" id="JACJIQ010000002">
    <property type="protein sequence ID" value="MBA9076119.1"/>
    <property type="molecule type" value="Genomic_DNA"/>
</dbReference>
<evidence type="ECO:0000313" key="1">
    <source>
        <dbReference type="EMBL" id="MBA9076119.1"/>
    </source>
</evidence>
<accession>A0A839GHE6</accession>
<evidence type="ECO:0000313" key="2">
    <source>
        <dbReference type="Proteomes" id="UP000563094"/>
    </source>
</evidence>